<name>A0ABX7MR09_9GAMM</name>
<dbReference type="RefSeq" id="WP_206643969.1">
    <property type="nucleotide sequence ID" value="NZ_CP071247.1"/>
</dbReference>
<dbReference type="EMBL" id="CP071247">
    <property type="protein sequence ID" value="QSP94750.1"/>
    <property type="molecule type" value="Genomic_DNA"/>
</dbReference>
<keyword evidence="1" id="KW-0472">Membrane</keyword>
<keyword evidence="1" id="KW-1133">Transmembrane helix</keyword>
<dbReference type="Pfam" id="PF20134">
    <property type="entry name" value="DUF6524"/>
    <property type="match status" value="1"/>
</dbReference>
<accession>A0ABX7MR09</accession>
<evidence type="ECO:0000313" key="3">
    <source>
        <dbReference type="Proteomes" id="UP000663555"/>
    </source>
</evidence>
<sequence length="141" mass="15327">MAASSSLGNVVGRWIFAAALVFGTYNPTQYSYISWAFDSETTMGPVIAIVGIVLLIGWIVFLRATFLSLGWLGISLGAALLGCLVWLLVDIGWLSLEGESAMTWVILLVLSLLLAFGLSWSHIRRRLTGQVDVDHIEDGRG</sequence>
<organism evidence="2 3">
    <name type="scientific">Marinobacter salinisoli</name>
    <dbReference type="NCBI Taxonomy" id="2769486"/>
    <lineage>
        <taxon>Bacteria</taxon>
        <taxon>Pseudomonadati</taxon>
        <taxon>Pseudomonadota</taxon>
        <taxon>Gammaproteobacteria</taxon>
        <taxon>Pseudomonadales</taxon>
        <taxon>Marinobacteraceae</taxon>
        <taxon>Marinobacter</taxon>
    </lineage>
</organism>
<proteinExistence type="predicted"/>
<reference evidence="2 3" key="1">
    <citation type="submission" date="2021-03" db="EMBL/GenBank/DDBJ databases">
        <title>Genome sequencing of Marinobacter sp. LPB0319.</title>
        <authorList>
            <person name="Kim J."/>
        </authorList>
    </citation>
    <scope>NUCLEOTIDE SEQUENCE [LARGE SCALE GENOMIC DNA]</scope>
    <source>
        <strain evidence="2 3">LPB0319</strain>
    </source>
</reference>
<gene>
    <name evidence="2" type="ORF">LPB19_16515</name>
</gene>
<keyword evidence="1" id="KW-0812">Transmembrane</keyword>
<keyword evidence="3" id="KW-1185">Reference proteome</keyword>
<dbReference type="Proteomes" id="UP000663555">
    <property type="component" value="Chromosome"/>
</dbReference>
<evidence type="ECO:0000313" key="2">
    <source>
        <dbReference type="EMBL" id="QSP94750.1"/>
    </source>
</evidence>
<dbReference type="InterPro" id="IPR045387">
    <property type="entry name" value="DUF6524"/>
</dbReference>
<feature type="transmembrane region" description="Helical" evidence="1">
    <location>
        <begin position="69"/>
        <end position="89"/>
    </location>
</feature>
<protein>
    <submittedName>
        <fullName evidence="2">Uncharacterized protein</fullName>
    </submittedName>
</protein>
<feature type="transmembrane region" description="Helical" evidence="1">
    <location>
        <begin position="45"/>
        <end position="62"/>
    </location>
</feature>
<evidence type="ECO:0000256" key="1">
    <source>
        <dbReference type="SAM" id="Phobius"/>
    </source>
</evidence>
<feature type="transmembrane region" description="Helical" evidence="1">
    <location>
        <begin position="101"/>
        <end position="120"/>
    </location>
</feature>
<feature type="transmembrane region" description="Helical" evidence="1">
    <location>
        <begin position="7"/>
        <end position="25"/>
    </location>
</feature>